<accession>A0A3A9KF40</accession>
<dbReference type="PANTHER" id="PTHR11614">
    <property type="entry name" value="PHOSPHOLIPASE-RELATED"/>
    <property type="match status" value="1"/>
</dbReference>
<evidence type="ECO:0000313" key="2">
    <source>
        <dbReference type="EMBL" id="RKL69191.1"/>
    </source>
</evidence>
<dbReference type="AlphaFoldDB" id="A0A3A9KF40"/>
<gene>
    <name evidence="2" type="ORF">CR203_03930</name>
</gene>
<dbReference type="InterPro" id="IPR022742">
    <property type="entry name" value="Hydrolase_4"/>
</dbReference>
<dbReference type="InterPro" id="IPR051044">
    <property type="entry name" value="MAG_DAG_Lipase"/>
</dbReference>
<proteinExistence type="predicted"/>
<organism evidence="2 3">
    <name type="scientific">Salipaludibacillus neizhouensis</name>
    <dbReference type="NCBI Taxonomy" id="885475"/>
    <lineage>
        <taxon>Bacteria</taxon>
        <taxon>Bacillati</taxon>
        <taxon>Bacillota</taxon>
        <taxon>Bacilli</taxon>
        <taxon>Bacillales</taxon>
        <taxon>Bacillaceae</taxon>
    </lineage>
</organism>
<keyword evidence="3" id="KW-1185">Reference proteome</keyword>
<dbReference type="EMBL" id="PDOE01000001">
    <property type="protein sequence ID" value="RKL69191.1"/>
    <property type="molecule type" value="Genomic_DNA"/>
</dbReference>
<evidence type="ECO:0000313" key="3">
    <source>
        <dbReference type="Proteomes" id="UP000281498"/>
    </source>
</evidence>
<dbReference type="Proteomes" id="UP000281498">
    <property type="component" value="Unassembled WGS sequence"/>
</dbReference>
<protein>
    <recommendedName>
        <fullName evidence="1">Serine aminopeptidase S33 domain-containing protein</fullName>
    </recommendedName>
</protein>
<name>A0A3A9KF40_9BACI</name>
<dbReference type="OrthoDB" id="5614837at2"/>
<feature type="domain" description="Serine aminopeptidase S33" evidence="1">
    <location>
        <begin position="68"/>
        <end position="294"/>
    </location>
</feature>
<dbReference type="Pfam" id="PF12146">
    <property type="entry name" value="Hydrolase_4"/>
    <property type="match status" value="1"/>
</dbReference>
<comment type="caution">
    <text evidence="2">The sequence shown here is derived from an EMBL/GenBank/DDBJ whole genome shotgun (WGS) entry which is preliminary data.</text>
</comment>
<evidence type="ECO:0000259" key="1">
    <source>
        <dbReference type="Pfam" id="PF12146"/>
    </source>
</evidence>
<dbReference type="InterPro" id="IPR029058">
    <property type="entry name" value="AB_hydrolase_fold"/>
</dbReference>
<dbReference type="RefSeq" id="WP_110936170.1">
    <property type="nucleotide sequence ID" value="NZ_KZ614146.1"/>
</dbReference>
<dbReference type="Gene3D" id="3.40.50.1820">
    <property type="entry name" value="alpha/beta hydrolase"/>
    <property type="match status" value="1"/>
</dbReference>
<dbReference type="SUPFAM" id="SSF53474">
    <property type="entry name" value="alpha/beta-Hydrolases"/>
    <property type="match status" value="1"/>
</dbReference>
<reference evidence="2 3" key="1">
    <citation type="submission" date="2017-10" db="EMBL/GenBank/DDBJ databases">
        <title>Bacillus sp. nov., a halophilic bacterium isolated from a Keqin Lake.</title>
        <authorList>
            <person name="Wang H."/>
        </authorList>
    </citation>
    <scope>NUCLEOTIDE SEQUENCE [LARGE SCALE GENOMIC DNA]</scope>
    <source>
        <strain evidence="2 3">KCTC 13187</strain>
    </source>
</reference>
<sequence length="311" mass="36282">MEKKFPWIEQMKKESYRFDDSNPHLRFSSVQKYLSFYSFDMQELHEYRCGRVTSSGQEVFIQGFLKKEPKGTVFFVHGYLDHTGGLSHTVNDLLENNYQVVTVDLPGHGFSQGEPGTISTFDDYVQAVKDCCDVFRKELSISKFIGFGHSTGGAILFHAASEKIVRLDKLILVAPLYFPYRWNITKGTLKFIGKFIHKSKRRFKKNSEDEKYRKFVRGDPLQVQQLKSDWVLAMEKWQEHIVECPILNTPVYLLQGGKDTTVDWNENIEFYKHKCRDIQVAYFPAGRHQLLNEQASIRHHVYNRISCFLGE</sequence>